<dbReference type="InterPro" id="IPR045862">
    <property type="entry name" value="Trf4-like"/>
</dbReference>
<dbReference type="GO" id="GO:0031499">
    <property type="term" value="C:TRAMP complex"/>
    <property type="evidence" value="ECO:0007669"/>
    <property type="project" value="TreeGrafter"/>
</dbReference>
<accession>A0A2T2NFX8</accession>
<dbReference type="SUPFAM" id="SSF81301">
    <property type="entry name" value="Nucleotidyltransferase"/>
    <property type="match status" value="1"/>
</dbReference>
<dbReference type="EMBL" id="KZ678138">
    <property type="protein sequence ID" value="PSN64343.1"/>
    <property type="molecule type" value="Genomic_DNA"/>
</dbReference>
<dbReference type="Pfam" id="PF22600">
    <property type="entry name" value="MTPAP-like_central"/>
    <property type="match status" value="1"/>
</dbReference>
<feature type="domain" description="Poly(A) RNA polymerase mitochondrial-like central palm" evidence="2">
    <location>
        <begin position="3"/>
        <end position="139"/>
    </location>
</feature>
<dbReference type="PANTHER" id="PTHR23092">
    <property type="entry name" value="POLY(A) RNA POLYMERASE"/>
    <property type="match status" value="1"/>
</dbReference>
<name>A0A2T2NFX8_CORCC</name>
<dbReference type="GO" id="GO:0005730">
    <property type="term" value="C:nucleolus"/>
    <property type="evidence" value="ECO:0007669"/>
    <property type="project" value="TreeGrafter"/>
</dbReference>
<dbReference type="GO" id="GO:1990817">
    <property type="term" value="F:poly(A) RNA polymerase activity"/>
    <property type="evidence" value="ECO:0007669"/>
    <property type="project" value="InterPro"/>
</dbReference>
<dbReference type="STRING" id="1448308.A0A2T2NFX8"/>
<feature type="non-terminal residue" evidence="3">
    <location>
        <position position="1"/>
    </location>
</feature>
<dbReference type="PANTHER" id="PTHR23092:SF15">
    <property type="entry name" value="INACTIVE NON-CANONICAL POLY(A) RNA POLYMERASE PROTEIN TRF4-2-RELATED"/>
    <property type="match status" value="1"/>
</dbReference>
<feature type="region of interest" description="Disordered" evidence="1">
    <location>
        <begin position="340"/>
        <end position="396"/>
    </location>
</feature>
<gene>
    <name evidence="3" type="ORF">BS50DRAFT_498541</name>
</gene>
<dbReference type="Proteomes" id="UP000240883">
    <property type="component" value="Unassembled WGS sequence"/>
</dbReference>
<evidence type="ECO:0000256" key="1">
    <source>
        <dbReference type="SAM" id="MobiDB-lite"/>
    </source>
</evidence>
<keyword evidence="4" id="KW-1185">Reference proteome</keyword>
<dbReference type="GO" id="GO:0043634">
    <property type="term" value="P:polyadenylation-dependent ncRNA catabolic process"/>
    <property type="evidence" value="ECO:0007669"/>
    <property type="project" value="TreeGrafter"/>
</dbReference>
<dbReference type="OrthoDB" id="273917at2759"/>
<dbReference type="AlphaFoldDB" id="A0A2T2NFX8"/>
<dbReference type="GO" id="GO:0031123">
    <property type="term" value="P:RNA 3'-end processing"/>
    <property type="evidence" value="ECO:0007669"/>
    <property type="project" value="TreeGrafter"/>
</dbReference>
<reference evidence="3 4" key="1">
    <citation type="journal article" date="2018" name="Front. Microbiol.">
        <title>Genome-Wide Analysis of Corynespora cassiicola Leaf Fall Disease Putative Effectors.</title>
        <authorList>
            <person name="Lopez D."/>
            <person name="Ribeiro S."/>
            <person name="Label P."/>
            <person name="Fumanal B."/>
            <person name="Venisse J.S."/>
            <person name="Kohler A."/>
            <person name="de Oliveira R.R."/>
            <person name="Labutti K."/>
            <person name="Lipzen A."/>
            <person name="Lail K."/>
            <person name="Bauer D."/>
            <person name="Ohm R.A."/>
            <person name="Barry K.W."/>
            <person name="Spatafora J."/>
            <person name="Grigoriev I.V."/>
            <person name="Martin F.M."/>
            <person name="Pujade-Renaud V."/>
        </authorList>
    </citation>
    <scope>NUCLEOTIDE SEQUENCE [LARGE SCALE GENOMIC DNA]</scope>
    <source>
        <strain evidence="3 4">Philippines</strain>
    </source>
</reference>
<dbReference type="Gene3D" id="1.10.1410.10">
    <property type="match status" value="1"/>
</dbReference>
<feature type="compositionally biased region" description="Polar residues" evidence="1">
    <location>
        <begin position="380"/>
        <end position="396"/>
    </location>
</feature>
<organism evidence="3 4">
    <name type="scientific">Corynespora cassiicola Philippines</name>
    <dbReference type="NCBI Taxonomy" id="1448308"/>
    <lineage>
        <taxon>Eukaryota</taxon>
        <taxon>Fungi</taxon>
        <taxon>Dikarya</taxon>
        <taxon>Ascomycota</taxon>
        <taxon>Pezizomycotina</taxon>
        <taxon>Dothideomycetes</taxon>
        <taxon>Pleosporomycetidae</taxon>
        <taxon>Pleosporales</taxon>
        <taxon>Corynesporascaceae</taxon>
        <taxon>Corynespora</taxon>
    </lineage>
</organism>
<dbReference type="Gene3D" id="3.30.460.10">
    <property type="entry name" value="Beta Polymerase, domain 2"/>
    <property type="match status" value="1"/>
</dbReference>
<dbReference type="GO" id="GO:0003729">
    <property type="term" value="F:mRNA binding"/>
    <property type="evidence" value="ECO:0007669"/>
    <property type="project" value="TreeGrafter"/>
</dbReference>
<dbReference type="InterPro" id="IPR054708">
    <property type="entry name" value="MTPAP-like_central"/>
</dbReference>
<sequence>NRLDREIRNFYKLSKPNKMEALARRQVASNVQRIVEKILGTKSYTTEIFGSARTGLEQATSDIDIRLMLRDRTGENRKLPKQNERRILKEALTRLFARGIVNQQKYTSAKLRHARYPLITMQHKMSGLEVQIVLANDTSHARSIMQKYMDEYPYIRQVFSVLKAMLDVRGLSDVYTGGIGSYPLFMMLVASLRHSPLPQGQEDAAAVALLNFLRFWGDFDTSKGISIEPVELFDKSERLVMPETVRKAIERGEAQPLPSYMLCLQDPDDATNDLGRKITAIKHFKKTCRYLYTKKLRVLQFNNLDNLLYDLVGDKYTMEKQLRYKINHYGIAQKRYQQLSATDEEVSESSNPASDEPTGSEENLLAMDKEASEIGEPTAPEQTGGESINPETKSQA</sequence>
<protein>
    <recommendedName>
        <fullName evidence="2">Poly(A) RNA polymerase mitochondrial-like central palm domain-containing protein</fullName>
    </recommendedName>
</protein>
<proteinExistence type="predicted"/>
<evidence type="ECO:0000313" key="4">
    <source>
        <dbReference type="Proteomes" id="UP000240883"/>
    </source>
</evidence>
<dbReference type="SUPFAM" id="SSF81631">
    <property type="entry name" value="PAP/OAS1 substrate-binding domain"/>
    <property type="match status" value="1"/>
</dbReference>
<dbReference type="InterPro" id="IPR043519">
    <property type="entry name" value="NT_sf"/>
</dbReference>
<evidence type="ECO:0000313" key="3">
    <source>
        <dbReference type="EMBL" id="PSN64343.1"/>
    </source>
</evidence>
<evidence type="ECO:0000259" key="2">
    <source>
        <dbReference type="Pfam" id="PF22600"/>
    </source>
</evidence>
<dbReference type="GO" id="GO:0010605">
    <property type="term" value="P:negative regulation of macromolecule metabolic process"/>
    <property type="evidence" value="ECO:0007669"/>
    <property type="project" value="UniProtKB-ARBA"/>
</dbReference>